<name>A0AC34FL63_9BILA</name>
<evidence type="ECO:0000313" key="1">
    <source>
        <dbReference type="Proteomes" id="UP000887579"/>
    </source>
</evidence>
<proteinExistence type="predicted"/>
<sequence length="83" mass="9722">MAKTNKKATEDEKEKRRLATKRCREKQALELKNLEARKKMAMDENANLLKQIRAIEMLMAWMQKAVAARQSKIAHQQSRVILQ</sequence>
<accession>A0AC34FL63</accession>
<dbReference type="WBParaSite" id="ES5_v2.g17594.t1">
    <property type="protein sequence ID" value="ES5_v2.g17594.t1"/>
    <property type="gene ID" value="ES5_v2.g17594"/>
</dbReference>
<protein>
    <submittedName>
        <fullName evidence="2">BZIP domain-containing protein</fullName>
    </submittedName>
</protein>
<organism evidence="1 2">
    <name type="scientific">Panagrolaimus sp. ES5</name>
    <dbReference type="NCBI Taxonomy" id="591445"/>
    <lineage>
        <taxon>Eukaryota</taxon>
        <taxon>Metazoa</taxon>
        <taxon>Ecdysozoa</taxon>
        <taxon>Nematoda</taxon>
        <taxon>Chromadorea</taxon>
        <taxon>Rhabditida</taxon>
        <taxon>Tylenchina</taxon>
        <taxon>Panagrolaimomorpha</taxon>
        <taxon>Panagrolaimoidea</taxon>
        <taxon>Panagrolaimidae</taxon>
        <taxon>Panagrolaimus</taxon>
    </lineage>
</organism>
<dbReference type="Proteomes" id="UP000887579">
    <property type="component" value="Unplaced"/>
</dbReference>
<reference evidence="2" key="1">
    <citation type="submission" date="2022-11" db="UniProtKB">
        <authorList>
            <consortium name="WormBaseParasite"/>
        </authorList>
    </citation>
    <scope>IDENTIFICATION</scope>
</reference>
<evidence type="ECO:0000313" key="2">
    <source>
        <dbReference type="WBParaSite" id="ES5_v2.g17594.t1"/>
    </source>
</evidence>